<sequence>MTTFLIIGSIGLVLIIFALLVGDILDGLLNLDAIDSDLFSLSSFAAFLGAFGFGGALGMAVTENVTWAAVIGFVIGSLAAFGAIRLTKALKSSEHAVSFRSESMVGHSGRVITAIPVDGYGEINISVGGQTRKIAARSPEPIPAGSEVWVVSILSPTAVEVVSLNALP</sequence>
<dbReference type="RefSeq" id="WP_146324768.1">
    <property type="nucleotide sequence ID" value="NZ_BAABLR010000022.1"/>
</dbReference>
<keyword evidence="1" id="KW-1133">Transmembrane helix</keyword>
<dbReference type="OrthoDB" id="4871596at2"/>
<dbReference type="EMBL" id="VOHM01000019">
    <property type="protein sequence ID" value="TWT24157.1"/>
    <property type="molecule type" value="Genomic_DNA"/>
</dbReference>
<evidence type="ECO:0000256" key="1">
    <source>
        <dbReference type="SAM" id="Phobius"/>
    </source>
</evidence>
<dbReference type="AlphaFoldDB" id="A0A5C5UEG6"/>
<evidence type="ECO:0000313" key="3">
    <source>
        <dbReference type="Proteomes" id="UP000320791"/>
    </source>
</evidence>
<organism evidence="2 3">
    <name type="scientific">Corynebacterium canis</name>
    <dbReference type="NCBI Taxonomy" id="679663"/>
    <lineage>
        <taxon>Bacteria</taxon>
        <taxon>Bacillati</taxon>
        <taxon>Actinomycetota</taxon>
        <taxon>Actinomycetes</taxon>
        <taxon>Mycobacteriales</taxon>
        <taxon>Corynebacteriaceae</taxon>
        <taxon>Corynebacterium</taxon>
    </lineage>
</organism>
<name>A0A5C5UEG6_9CORY</name>
<feature type="transmembrane region" description="Helical" evidence="1">
    <location>
        <begin position="38"/>
        <end position="59"/>
    </location>
</feature>
<protein>
    <submittedName>
        <fullName evidence="2">Uncharacterized protein</fullName>
    </submittedName>
</protein>
<feature type="transmembrane region" description="Helical" evidence="1">
    <location>
        <begin position="65"/>
        <end position="84"/>
    </location>
</feature>
<keyword evidence="1" id="KW-0812">Transmembrane</keyword>
<accession>A0A5C5UEG6</accession>
<reference evidence="2 3" key="1">
    <citation type="submission" date="2019-08" db="EMBL/GenBank/DDBJ databases">
        <authorList>
            <person name="Lei W."/>
        </authorList>
    </citation>
    <scope>NUCLEOTIDE SEQUENCE [LARGE SCALE GENOMIC DNA]</scope>
    <source>
        <strain evidence="2 3">CCUG 58627</strain>
    </source>
</reference>
<dbReference type="Gene3D" id="2.40.50.140">
    <property type="entry name" value="Nucleic acid-binding proteins"/>
    <property type="match status" value="1"/>
</dbReference>
<evidence type="ECO:0000313" key="2">
    <source>
        <dbReference type="EMBL" id="TWT24157.1"/>
    </source>
</evidence>
<feature type="transmembrane region" description="Helical" evidence="1">
    <location>
        <begin position="6"/>
        <end position="26"/>
    </location>
</feature>
<dbReference type="Proteomes" id="UP000320791">
    <property type="component" value="Unassembled WGS sequence"/>
</dbReference>
<dbReference type="InterPro" id="IPR012340">
    <property type="entry name" value="NA-bd_OB-fold"/>
</dbReference>
<gene>
    <name evidence="2" type="ORF">FRX94_08860</name>
</gene>
<keyword evidence="1" id="KW-0472">Membrane</keyword>
<keyword evidence="3" id="KW-1185">Reference proteome</keyword>
<comment type="caution">
    <text evidence="2">The sequence shown here is derived from an EMBL/GenBank/DDBJ whole genome shotgun (WGS) entry which is preliminary data.</text>
</comment>
<proteinExistence type="predicted"/>